<gene>
    <name evidence="11" type="primary">apt</name>
    <name evidence="13" type="ORF">SAMN04487904_1148</name>
</gene>
<evidence type="ECO:0000256" key="7">
    <source>
        <dbReference type="ARBA" id="ARBA00022490"/>
    </source>
</evidence>
<evidence type="ECO:0000256" key="3">
    <source>
        <dbReference type="ARBA" id="ARBA00004496"/>
    </source>
</evidence>
<organism evidence="13 14">
    <name type="scientific">Actinopolyspora righensis</name>
    <dbReference type="NCBI Taxonomy" id="995060"/>
    <lineage>
        <taxon>Bacteria</taxon>
        <taxon>Bacillati</taxon>
        <taxon>Actinomycetota</taxon>
        <taxon>Actinomycetes</taxon>
        <taxon>Actinopolysporales</taxon>
        <taxon>Actinopolysporaceae</taxon>
        <taxon>Actinopolyspora</taxon>
        <taxon>Actinopolyspora alba group</taxon>
    </lineage>
</organism>
<dbReference type="HAMAP" id="MF_00004">
    <property type="entry name" value="Aden_phosphoribosyltr"/>
    <property type="match status" value="1"/>
</dbReference>
<evidence type="ECO:0000256" key="6">
    <source>
        <dbReference type="ARBA" id="ARBA00011893"/>
    </source>
</evidence>
<keyword evidence="9 11" id="KW-0808">Transferase</keyword>
<evidence type="ECO:0000256" key="4">
    <source>
        <dbReference type="ARBA" id="ARBA00004659"/>
    </source>
</evidence>
<evidence type="ECO:0000256" key="5">
    <source>
        <dbReference type="ARBA" id="ARBA00008391"/>
    </source>
</evidence>
<dbReference type="GO" id="GO:0044209">
    <property type="term" value="P:AMP salvage"/>
    <property type="evidence" value="ECO:0007669"/>
    <property type="project" value="UniProtKB-UniRule"/>
</dbReference>
<evidence type="ECO:0000313" key="14">
    <source>
        <dbReference type="Proteomes" id="UP000199165"/>
    </source>
</evidence>
<feature type="domain" description="Phosphoribosyltransferase" evidence="12">
    <location>
        <begin position="39"/>
        <end position="155"/>
    </location>
</feature>
<dbReference type="STRING" id="995060.SAMN04487904_1148"/>
<dbReference type="AlphaFoldDB" id="A0A1I7C302"/>
<comment type="subunit">
    <text evidence="11">Homodimer.</text>
</comment>
<dbReference type="InterPro" id="IPR050054">
    <property type="entry name" value="UPRTase/APRTase"/>
</dbReference>
<dbReference type="GO" id="GO:0016208">
    <property type="term" value="F:AMP binding"/>
    <property type="evidence" value="ECO:0007669"/>
    <property type="project" value="TreeGrafter"/>
</dbReference>
<dbReference type="GO" id="GO:0003999">
    <property type="term" value="F:adenine phosphoribosyltransferase activity"/>
    <property type="evidence" value="ECO:0007669"/>
    <property type="project" value="UniProtKB-UniRule"/>
</dbReference>
<dbReference type="Gene3D" id="3.40.50.2020">
    <property type="match status" value="1"/>
</dbReference>
<evidence type="ECO:0000256" key="9">
    <source>
        <dbReference type="ARBA" id="ARBA00022679"/>
    </source>
</evidence>
<dbReference type="EMBL" id="FPAT01000014">
    <property type="protein sequence ID" value="SFT93789.1"/>
    <property type="molecule type" value="Genomic_DNA"/>
</dbReference>
<sequence>MTVDFGLKKELEEQIRVFPDFPKQGILFQDLTPVFQNPETVNRLAESFISAFDGKFDRVLAVEARGFILGTAVSAVGGRPLALARKKGKLPGEVHRADYSLEYGTATLEVQQGTLKQGDQVLVVDDLLATGGTLSAAGELVVTGGAKVAGYAVAATIEGLDGAERLSPTPVFSVV</sequence>
<dbReference type="CDD" id="cd06223">
    <property type="entry name" value="PRTases_typeI"/>
    <property type="match status" value="1"/>
</dbReference>
<evidence type="ECO:0000256" key="1">
    <source>
        <dbReference type="ARBA" id="ARBA00000868"/>
    </source>
</evidence>
<accession>A0A1I7C302</accession>
<dbReference type="GO" id="GO:0005737">
    <property type="term" value="C:cytoplasm"/>
    <property type="evidence" value="ECO:0007669"/>
    <property type="project" value="UniProtKB-SubCell"/>
</dbReference>
<dbReference type="EC" id="2.4.2.7" evidence="6 11"/>
<dbReference type="InterPro" id="IPR000836">
    <property type="entry name" value="PRTase_dom"/>
</dbReference>
<evidence type="ECO:0000256" key="10">
    <source>
        <dbReference type="ARBA" id="ARBA00022726"/>
    </source>
</evidence>
<dbReference type="RefSeq" id="WP_092980871.1">
    <property type="nucleotide sequence ID" value="NZ_FPAT01000014.1"/>
</dbReference>
<dbReference type="GO" id="GO:0006166">
    <property type="term" value="P:purine ribonucleoside salvage"/>
    <property type="evidence" value="ECO:0007669"/>
    <property type="project" value="UniProtKB-KW"/>
</dbReference>
<dbReference type="Proteomes" id="UP000199165">
    <property type="component" value="Unassembled WGS sequence"/>
</dbReference>
<dbReference type="InterPro" id="IPR029057">
    <property type="entry name" value="PRTase-like"/>
</dbReference>
<name>A0A1I7C302_9ACTN</name>
<keyword evidence="14" id="KW-1185">Reference proteome</keyword>
<reference evidence="14" key="1">
    <citation type="submission" date="2016-10" db="EMBL/GenBank/DDBJ databases">
        <authorList>
            <person name="Varghese N."/>
            <person name="Submissions S."/>
        </authorList>
    </citation>
    <scope>NUCLEOTIDE SEQUENCE [LARGE SCALE GENOMIC DNA]</scope>
    <source>
        <strain evidence="14">DSM 45501</strain>
    </source>
</reference>
<dbReference type="NCBIfam" id="NF002636">
    <property type="entry name" value="PRK02304.1-5"/>
    <property type="match status" value="1"/>
</dbReference>
<dbReference type="Pfam" id="PF00156">
    <property type="entry name" value="Pribosyltran"/>
    <property type="match status" value="1"/>
</dbReference>
<keyword evidence="7 11" id="KW-0963">Cytoplasm</keyword>
<dbReference type="UniPathway" id="UPA00588">
    <property type="reaction ID" value="UER00646"/>
</dbReference>
<dbReference type="PANTHER" id="PTHR32315:SF3">
    <property type="entry name" value="ADENINE PHOSPHORIBOSYLTRANSFERASE"/>
    <property type="match status" value="1"/>
</dbReference>
<evidence type="ECO:0000256" key="2">
    <source>
        <dbReference type="ARBA" id="ARBA00003968"/>
    </source>
</evidence>
<dbReference type="GO" id="GO:0006168">
    <property type="term" value="P:adenine salvage"/>
    <property type="evidence" value="ECO:0007669"/>
    <property type="project" value="InterPro"/>
</dbReference>
<comment type="subcellular location">
    <subcellularLocation>
        <location evidence="3 11">Cytoplasm</location>
    </subcellularLocation>
</comment>
<evidence type="ECO:0000259" key="12">
    <source>
        <dbReference type="Pfam" id="PF00156"/>
    </source>
</evidence>
<dbReference type="SUPFAM" id="SSF53271">
    <property type="entry name" value="PRTase-like"/>
    <property type="match status" value="1"/>
</dbReference>
<proteinExistence type="inferred from homology"/>
<dbReference type="PANTHER" id="PTHR32315">
    <property type="entry name" value="ADENINE PHOSPHORIBOSYLTRANSFERASE"/>
    <property type="match status" value="1"/>
</dbReference>
<dbReference type="FunFam" id="3.40.50.2020:FF:000021">
    <property type="entry name" value="Adenine phosphoribosyltransferase"/>
    <property type="match status" value="1"/>
</dbReference>
<evidence type="ECO:0000313" key="13">
    <source>
        <dbReference type="EMBL" id="SFT93789.1"/>
    </source>
</evidence>
<keyword evidence="10 11" id="KW-0660">Purine salvage</keyword>
<evidence type="ECO:0000256" key="8">
    <source>
        <dbReference type="ARBA" id="ARBA00022676"/>
    </source>
</evidence>
<protein>
    <recommendedName>
        <fullName evidence="6 11">Adenine phosphoribosyltransferase</fullName>
        <shortName evidence="11">APRT</shortName>
        <ecNumber evidence="6 11">2.4.2.7</ecNumber>
    </recommendedName>
</protein>
<dbReference type="GO" id="GO:0002055">
    <property type="term" value="F:adenine binding"/>
    <property type="evidence" value="ECO:0007669"/>
    <property type="project" value="TreeGrafter"/>
</dbReference>
<dbReference type="OrthoDB" id="9803963at2"/>
<comment type="pathway">
    <text evidence="4 11">Purine metabolism; AMP biosynthesis via salvage pathway; AMP from adenine: step 1/1.</text>
</comment>
<comment type="similarity">
    <text evidence="5 11">Belongs to the purine/pyrimidine phosphoribosyltransferase family.</text>
</comment>
<evidence type="ECO:0000256" key="11">
    <source>
        <dbReference type="HAMAP-Rule" id="MF_00004"/>
    </source>
</evidence>
<dbReference type="InterPro" id="IPR005764">
    <property type="entry name" value="Ade_phspho_trans"/>
</dbReference>
<comment type="function">
    <text evidence="2 11">Catalyzes a salvage reaction resulting in the formation of AMP, that is energically less costly than de novo synthesis.</text>
</comment>
<keyword evidence="8 11" id="KW-0328">Glycosyltransferase</keyword>
<comment type="catalytic activity">
    <reaction evidence="1 11">
        <text>AMP + diphosphate = 5-phospho-alpha-D-ribose 1-diphosphate + adenine</text>
        <dbReference type="Rhea" id="RHEA:16609"/>
        <dbReference type="ChEBI" id="CHEBI:16708"/>
        <dbReference type="ChEBI" id="CHEBI:33019"/>
        <dbReference type="ChEBI" id="CHEBI:58017"/>
        <dbReference type="ChEBI" id="CHEBI:456215"/>
        <dbReference type="EC" id="2.4.2.7"/>
    </reaction>
</comment>